<keyword evidence="2" id="KW-0812">Transmembrane</keyword>
<reference evidence="3" key="1">
    <citation type="submission" date="2023-06" db="EMBL/GenBank/DDBJ databases">
        <title>Survivors Of The Sea: Transcriptome response of Skeletonema marinoi to long-term dormancy.</title>
        <authorList>
            <person name="Pinder M.I.M."/>
            <person name="Kourtchenko O."/>
            <person name="Robertson E.K."/>
            <person name="Larsson T."/>
            <person name="Maumus F."/>
            <person name="Osuna-Cruz C.M."/>
            <person name="Vancaester E."/>
            <person name="Stenow R."/>
            <person name="Vandepoele K."/>
            <person name="Ploug H."/>
            <person name="Bruchert V."/>
            <person name="Godhe A."/>
            <person name="Topel M."/>
        </authorList>
    </citation>
    <scope>NUCLEOTIDE SEQUENCE</scope>
    <source>
        <strain evidence="3">R05AC</strain>
    </source>
</reference>
<evidence type="ECO:0000313" key="4">
    <source>
        <dbReference type="Proteomes" id="UP001224775"/>
    </source>
</evidence>
<protein>
    <submittedName>
        <fullName evidence="3">Uncharacterized protein</fullName>
    </submittedName>
</protein>
<evidence type="ECO:0000313" key="3">
    <source>
        <dbReference type="EMBL" id="KAK1740764.1"/>
    </source>
</evidence>
<evidence type="ECO:0000256" key="2">
    <source>
        <dbReference type="SAM" id="Phobius"/>
    </source>
</evidence>
<feature type="transmembrane region" description="Helical" evidence="2">
    <location>
        <begin position="20"/>
        <end position="43"/>
    </location>
</feature>
<organism evidence="3 4">
    <name type="scientific">Skeletonema marinoi</name>
    <dbReference type="NCBI Taxonomy" id="267567"/>
    <lineage>
        <taxon>Eukaryota</taxon>
        <taxon>Sar</taxon>
        <taxon>Stramenopiles</taxon>
        <taxon>Ochrophyta</taxon>
        <taxon>Bacillariophyta</taxon>
        <taxon>Coscinodiscophyceae</taxon>
        <taxon>Thalassiosirophycidae</taxon>
        <taxon>Thalassiosirales</taxon>
        <taxon>Skeletonemataceae</taxon>
        <taxon>Skeletonema</taxon>
        <taxon>Skeletonema marinoi-dohrnii complex</taxon>
    </lineage>
</organism>
<keyword evidence="2" id="KW-1133">Transmembrane helix</keyword>
<evidence type="ECO:0000256" key="1">
    <source>
        <dbReference type="SAM" id="MobiDB-lite"/>
    </source>
</evidence>
<keyword evidence="4" id="KW-1185">Reference proteome</keyword>
<dbReference type="Proteomes" id="UP001224775">
    <property type="component" value="Unassembled WGS sequence"/>
</dbReference>
<proteinExistence type="predicted"/>
<comment type="caution">
    <text evidence="3">The sequence shown here is derived from an EMBL/GenBank/DDBJ whole genome shotgun (WGS) entry which is preliminary data.</text>
</comment>
<name>A0AAD8Y846_9STRA</name>
<keyword evidence="2" id="KW-0472">Membrane</keyword>
<feature type="region of interest" description="Disordered" evidence="1">
    <location>
        <begin position="319"/>
        <end position="338"/>
    </location>
</feature>
<dbReference type="EMBL" id="JATAAI010000015">
    <property type="protein sequence ID" value="KAK1740764.1"/>
    <property type="molecule type" value="Genomic_DNA"/>
</dbReference>
<feature type="compositionally biased region" description="Polar residues" evidence="1">
    <location>
        <begin position="328"/>
        <end position="338"/>
    </location>
</feature>
<gene>
    <name evidence="3" type="ORF">QTG54_008859</name>
</gene>
<sequence>MMAAVQGNHQRSRRASLSTLRLGILLVTSFLFGLAVCSAFFLWRLYNHDPLLSDSHLPHYHNVASAKAGFTKSQTALQPPSSTSSSSPTSILEGLRILVTIASFDFMQLPHLEEVLDGIRDLCYAGSKVDIVIYTTVVYPVAFIDMFNDRMRCNNPSPNAGLTTTMMLKPNHVRLHLVDYHRQLFYDRIDQYDVFIYTEDDIRISPTTVAAYLHETHRVESIVGSQHATDFNVGIVRYEYDFPENVVITDKTRHATENVTRVYWEHLGKPIFEKAVDKVEDEALSPYYMSMHLHHQGMYLATASLLKAWKDRKDCKFDEIRDRPSNPKKPSQPTEGTQRVWMSSQMLYGGRHCGVKQLLPVENFGQLTVLHLPNKNYRRVGKQGRIGGSDNAPKNEFSDGTEVFQRSHPLLLKALELHVEMKKEFPNLQKSNIGEGGHYTGVRVVDTDVKKHHFDKDHRAAFEKRLNAYKDYVSRGGYLIESDMDLDVEGWTMEA</sequence>
<accession>A0AAD8Y846</accession>
<dbReference type="AlphaFoldDB" id="A0AAD8Y846"/>